<sequence>MKVIFWLVALLLITFVIVFAATNPNPVSLNLWPFIELDVPLYAIALVGALFGFLIGALAGWAQGFKVRQRNRQLMRELERARREAIGLNEQVAKHEAAVAQATIPSPPAVAA</sequence>
<keyword evidence="5" id="KW-0175">Coiled coil</keyword>
<evidence type="ECO:0000313" key="9">
    <source>
        <dbReference type="Proteomes" id="UP000516369"/>
    </source>
</evidence>
<evidence type="ECO:0000256" key="3">
    <source>
        <dbReference type="ARBA" id="ARBA00022989"/>
    </source>
</evidence>
<dbReference type="InterPro" id="IPR010445">
    <property type="entry name" value="LapA_dom"/>
</dbReference>
<reference evidence="8 9" key="1">
    <citation type="submission" date="2020-05" db="EMBL/GenBank/DDBJ databases">
        <title>Complete closed genome sequence of Defluviicoccus vanus.</title>
        <authorList>
            <person name="Bessarab I."/>
            <person name="Arumugam K."/>
            <person name="Maszenan A.M."/>
            <person name="Seviour R.J."/>
            <person name="Williams R.B."/>
        </authorList>
    </citation>
    <scope>NUCLEOTIDE SEQUENCE [LARGE SCALE GENOMIC DNA]</scope>
    <source>
        <strain evidence="8 9">Ben 114</strain>
    </source>
</reference>
<dbReference type="GO" id="GO:0005886">
    <property type="term" value="C:plasma membrane"/>
    <property type="evidence" value="ECO:0007669"/>
    <property type="project" value="InterPro"/>
</dbReference>
<evidence type="ECO:0000256" key="5">
    <source>
        <dbReference type="SAM" id="Coils"/>
    </source>
</evidence>
<protein>
    <submittedName>
        <fullName evidence="8">LapA family protein</fullName>
    </submittedName>
</protein>
<gene>
    <name evidence="8" type="ORF">HQ394_04790</name>
</gene>
<feature type="domain" description="Lipopolysaccharide assembly protein A" evidence="7">
    <location>
        <begin position="23"/>
        <end position="84"/>
    </location>
</feature>
<evidence type="ECO:0000256" key="2">
    <source>
        <dbReference type="ARBA" id="ARBA00022692"/>
    </source>
</evidence>
<keyword evidence="2 6" id="KW-0812">Transmembrane</keyword>
<evidence type="ECO:0000313" key="8">
    <source>
        <dbReference type="EMBL" id="QNT68796.1"/>
    </source>
</evidence>
<keyword evidence="4 6" id="KW-0472">Membrane</keyword>
<evidence type="ECO:0000256" key="6">
    <source>
        <dbReference type="SAM" id="Phobius"/>
    </source>
</evidence>
<feature type="coiled-coil region" evidence="5">
    <location>
        <begin position="71"/>
        <end position="98"/>
    </location>
</feature>
<keyword evidence="9" id="KW-1185">Reference proteome</keyword>
<keyword evidence="3 6" id="KW-1133">Transmembrane helix</keyword>
<evidence type="ECO:0000259" key="7">
    <source>
        <dbReference type="Pfam" id="PF06305"/>
    </source>
</evidence>
<dbReference type="AlphaFoldDB" id="A0A7H1MZB0"/>
<keyword evidence="1" id="KW-1003">Cell membrane</keyword>
<dbReference type="EMBL" id="CP053923">
    <property type="protein sequence ID" value="QNT68796.1"/>
    <property type="molecule type" value="Genomic_DNA"/>
</dbReference>
<dbReference type="KEGG" id="dvn:HQ394_04790"/>
<feature type="transmembrane region" description="Helical" evidence="6">
    <location>
        <begin position="39"/>
        <end position="62"/>
    </location>
</feature>
<dbReference type="Pfam" id="PF06305">
    <property type="entry name" value="LapA_dom"/>
    <property type="match status" value="1"/>
</dbReference>
<dbReference type="Proteomes" id="UP000516369">
    <property type="component" value="Chromosome"/>
</dbReference>
<proteinExistence type="predicted"/>
<organism evidence="8 9">
    <name type="scientific">Defluviicoccus vanus</name>
    <dbReference type="NCBI Taxonomy" id="111831"/>
    <lineage>
        <taxon>Bacteria</taxon>
        <taxon>Pseudomonadati</taxon>
        <taxon>Pseudomonadota</taxon>
        <taxon>Alphaproteobacteria</taxon>
        <taxon>Rhodospirillales</taxon>
        <taxon>Rhodospirillaceae</taxon>
        <taxon>Defluviicoccus</taxon>
    </lineage>
</organism>
<name>A0A7H1MZB0_9PROT</name>
<evidence type="ECO:0000256" key="4">
    <source>
        <dbReference type="ARBA" id="ARBA00023136"/>
    </source>
</evidence>
<accession>A0A7H1MZB0</accession>
<evidence type="ECO:0000256" key="1">
    <source>
        <dbReference type="ARBA" id="ARBA00022475"/>
    </source>
</evidence>